<reference evidence="2 3" key="1">
    <citation type="journal article" date="2013" name="Genome Announc.">
        <title>Genome Sequence of the Polycyclic Aromatic Hydrocarbon-Degrading Bacterium Strain Marinobacter nanhaiticus D15-8WT.</title>
        <authorList>
            <person name="Cui Z."/>
            <person name="Gao W."/>
            <person name="Li Q."/>
            <person name="Xu G."/>
            <person name="Zheng L."/>
        </authorList>
    </citation>
    <scope>NUCLEOTIDE SEQUENCE [LARGE SCALE GENOMIC DNA]</scope>
    <source>
        <strain evidence="2 3">D15-8W</strain>
    </source>
</reference>
<dbReference type="Gene3D" id="1.10.10.10">
    <property type="entry name" value="Winged helix-like DNA-binding domain superfamily/Winged helix DNA-binding domain"/>
    <property type="match status" value="1"/>
</dbReference>
<dbReference type="GO" id="GO:0003677">
    <property type="term" value="F:DNA binding"/>
    <property type="evidence" value="ECO:0007669"/>
    <property type="project" value="InterPro"/>
</dbReference>
<dbReference type="EMBL" id="APLQ01000009">
    <property type="protein sequence ID" value="ENO16914.1"/>
    <property type="molecule type" value="Genomic_DNA"/>
</dbReference>
<dbReference type="STRING" id="626887.J057_01880"/>
<gene>
    <name evidence="2" type="ORF">J057_01880</name>
</gene>
<dbReference type="InterPro" id="IPR016032">
    <property type="entry name" value="Sig_transdc_resp-reg_C-effctor"/>
</dbReference>
<accession>N6W9F5</accession>
<dbReference type="SMART" id="SM00421">
    <property type="entry name" value="HTH_LUXR"/>
    <property type="match status" value="1"/>
</dbReference>
<organism evidence="2 3">
    <name type="scientific">Marinobacter nanhaiticus D15-8W</name>
    <dbReference type="NCBI Taxonomy" id="626887"/>
    <lineage>
        <taxon>Bacteria</taxon>
        <taxon>Pseudomonadati</taxon>
        <taxon>Pseudomonadota</taxon>
        <taxon>Gammaproteobacteria</taxon>
        <taxon>Pseudomonadales</taxon>
        <taxon>Marinobacteraceae</taxon>
        <taxon>Marinobacter</taxon>
    </lineage>
</organism>
<dbReference type="OrthoDB" id="9991682at2"/>
<protein>
    <recommendedName>
        <fullName evidence="1">HTH luxR-type domain-containing protein</fullName>
    </recommendedName>
</protein>
<evidence type="ECO:0000313" key="3">
    <source>
        <dbReference type="Proteomes" id="UP000013165"/>
    </source>
</evidence>
<sequence>MIQTEINGSTFIIDSKGEFTPIEEQTIEQFLKGMTAKDAARDAFRSVDTIQERRKNLLQKTNASNSFGVLSYWLGKKYIRVLVITGAVASAQVGGPYTVDKIKPKRPGSRVEIKIAKGSRKEIDLTVVGGVLS</sequence>
<dbReference type="InterPro" id="IPR036388">
    <property type="entry name" value="WH-like_DNA-bd_sf"/>
</dbReference>
<feature type="domain" description="HTH luxR-type" evidence="1">
    <location>
        <begin position="16"/>
        <end position="73"/>
    </location>
</feature>
<dbReference type="Proteomes" id="UP000013165">
    <property type="component" value="Unassembled WGS sequence"/>
</dbReference>
<dbReference type="InterPro" id="IPR000792">
    <property type="entry name" value="Tscrpt_reg_LuxR_C"/>
</dbReference>
<dbReference type="HOGENOM" id="CLU_1904218_0_0_6"/>
<evidence type="ECO:0000313" key="2">
    <source>
        <dbReference type="EMBL" id="ENO16914.1"/>
    </source>
</evidence>
<comment type="caution">
    <text evidence="2">The sequence shown here is derived from an EMBL/GenBank/DDBJ whole genome shotgun (WGS) entry which is preliminary data.</text>
</comment>
<dbReference type="RefSeq" id="WP_004582921.1">
    <property type="nucleotide sequence ID" value="NZ_AP028878.1"/>
</dbReference>
<proteinExistence type="predicted"/>
<dbReference type="PATRIC" id="fig|626887.3.peg.353"/>
<evidence type="ECO:0000259" key="1">
    <source>
        <dbReference type="SMART" id="SM00421"/>
    </source>
</evidence>
<keyword evidence="3" id="KW-1185">Reference proteome</keyword>
<dbReference type="SUPFAM" id="SSF46894">
    <property type="entry name" value="C-terminal effector domain of the bipartite response regulators"/>
    <property type="match status" value="1"/>
</dbReference>
<name>N6W9F5_9GAMM</name>
<dbReference type="AlphaFoldDB" id="N6W9F5"/>
<dbReference type="GO" id="GO:0006355">
    <property type="term" value="P:regulation of DNA-templated transcription"/>
    <property type="evidence" value="ECO:0007669"/>
    <property type="project" value="InterPro"/>
</dbReference>